<evidence type="ECO:0000313" key="4">
    <source>
        <dbReference type="Proteomes" id="UP000663873"/>
    </source>
</evidence>
<organism evidence="2 3">
    <name type="scientific">Rotaria socialis</name>
    <dbReference type="NCBI Taxonomy" id="392032"/>
    <lineage>
        <taxon>Eukaryota</taxon>
        <taxon>Metazoa</taxon>
        <taxon>Spiralia</taxon>
        <taxon>Gnathifera</taxon>
        <taxon>Rotifera</taxon>
        <taxon>Eurotatoria</taxon>
        <taxon>Bdelloidea</taxon>
        <taxon>Philodinida</taxon>
        <taxon>Philodinidae</taxon>
        <taxon>Rotaria</taxon>
    </lineage>
</organism>
<accession>A0A822D243</accession>
<dbReference type="EMBL" id="CAJOBP010063668">
    <property type="protein sequence ID" value="CAF4859775.1"/>
    <property type="molecule type" value="Genomic_DNA"/>
</dbReference>
<proteinExistence type="predicted"/>
<dbReference type="EMBL" id="CAJOBR010054212">
    <property type="protein sequence ID" value="CAF5057970.1"/>
    <property type="molecule type" value="Genomic_DNA"/>
</dbReference>
<evidence type="ECO:0000313" key="1">
    <source>
        <dbReference type="EMBL" id="CAF4859775.1"/>
    </source>
</evidence>
<comment type="caution">
    <text evidence="2">The sequence shown here is derived from an EMBL/GenBank/DDBJ whole genome shotgun (WGS) entry which is preliminary data.</text>
</comment>
<dbReference type="Proteomes" id="UP000663848">
    <property type="component" value="Unassembled WGS sequence"/>
</dbReference>
<dbReference type="Proteomes" id="UP000663873">
    <property type="component" value="Unassembled WGS sequence"/>
</dbReference>
<dbReference type="AlphaFoldDB" id="A0A822D243"/>
<protein>
    <submittedName>
        <fullName evidence="2">Uncharacterized protein</fullName>
    </submittedName>
</protein>
<name>A0A822D243_9BILA</name>
<reference evidence="2" key="1">
    <citation type="submission" date="2021-02" db="EMBL/GenBank/DDBJ databases">
        <authorList>
            <person name="Nowell W R."/>
        </authorList>
    </citation>
    <scope>NUCLEOTIDE SEQUENCE</scope>
</reference>
<evidence type="ECO:0000313" key="2">
    <source>
        <dbReference type="EMBL" id="CAF5057970.1"/>
    </source>
</evidence>
<sequence>MDGIVMPSTVVCSGLRVCPPNNHIARGVKAFGVEDFSNGIFVTPSIHYCSDPAYGVQFQHDDESLIAVLECTVKDKSFTRYKCTVPNYVAH</sequence>
<feature type="non-terminal residue" evidence="2">
    <location>
        <position position="91"/>
    </location>
</feature>
<gene>
    <name evidence="2" type="ORF">QYT958_LOCUS42470</name>
    <name evidence="1" type="ORF">UJA718_LOCUS43826</name>
</gene>
<evidence type="ECO:0000313" key="3">
    <source>
        <dbReference type="Proteomes" id="UP000663848"/>
    </source>
</evidence>
<keyword evidence="4" id="KW-1185">Reference proteome</keyword>